<dbReference type="Proteomes" id="UP001200247">
    <property type="component" value="Unassembled WGS sequence"/>
</dbReference>
<protein>
    <recommendedName>
        <fullName evidence="11">Transport permease protein</fullName>
    </recommendedName>
</protein>
<dbReference type="PANTHER" id="PTHR30413">
    <property type="entry name" value="INNER MEMBRANE TRANSPORT PERMEASE"/>
    <property type="match status" value="1"/>
</dbReference>
<accession>A0ABD4SSX8</accession>
<keyword evidence="8 11" id="KW-1133">Transmembrane helix</keyword>
<evidence type="ECO:0000313" key="13">
    <source>
        <dbReference type="EMBL" id="MCG9026698.1"/>
    </source>
</evidence>
<feature type="transmembrane region" description="Helical" evidence="11">
    <location>
        <begin position="229"/>
        <end position="249"/>
    </location>
</feature>
<feature type="domain" description="ABC transmembrane type-2" evidence="12">
    <location>
        <begin position="30"/>
        <end position="252"/>
    </location>
</feature>
<sequence>MNRNPLTVTFAVWRAIFLREALDRLFDMRFAWFWLLAEPVLHIAFITFVMTVIRVRTVGSADVVVWIIVGMLAFFLFRRTAVQVTYAVDSNRPLFTYRQVKPFDPAIARAVLEAFLMAIIAGVILLTAALLGHDTFPADALLVMQAVFGLWVFGIGYGLVASVLMALVPEMEHVLKIIMLPFYLISGVIWPLASIPISYRNILMINPITHGLELVRMGFFPYYHTVPGISMSYLFAWGIVSLFLGLMLYRRFATQMVMR</sequence>
<evidence type="ECO:0000259" key="12">
    <source>
        <dbReference type="PROSITE" id="PS51012"/>
    </source>
</evidence>
<keyword evidence="7" id="KW-0972">Capsule biogenesis/degradation</keyword>
<keyword evidence="6 11" id="KW-0812">Transmembrane</keyword>
<evidence type="ECO:0000256" key="5">
    <source>
        <dbReference type="ARBA" id="ARBA00022597"/>
    </source>
</evidence>
<feature type="transmembrane region" description="Helical" evidence="11">
    <location>
        <begin position="143"/>
        <end position="168"/>
    </location>
</feature>
<dbReference type="PANTHER" id="PTHR30413:SF10">
    <property type="entry name" value="CAPSULE POLYSACCHARIDE EXPORT INNER-MEMBRANE PROTEIN CTRC"/>
    <property type="match status" value="1"/>
</dbReference>
<evidence type="ECO:0000256" key="3">
    <source>
        <dbReference type="ARBA" id="ARBA00022448"/>
    </source>
</evidence>
<evidence type="ECO:0000256" key="2">
    <source>
        <dbReference type="ARBA" id="ARBA00007783"/>
    </source>
</evidence>
<evidence type="ECO:0000256" key="7">
    <source>
        <dbReference type="ARBA" id="ARBA00022903"/>
    </source>
</evidence>
<dbReference type="GO" id="GO:0005886">
    <property type="term" value="C:plasma membrane"/>
    <property type="evidence" value="ECO:0007669"/>
    <property type="project" value="UniProtKB-SubCell"/>
</dbReference>
<keyword evidence="10 11" id="KW-0472">Membrane</keyword>
<evidence type="ECO:0000256" key="9">
    <source>
        <dbReference type="ARBA" id="ARBA00023047"/>
    </source>
</evidence>
<evidence type="ECO:0000256" key="6">
    <source>
        <dbReference type="ARBA" id="ARBA00022692"/>
    </source>
</evidence>
<feature type="transmembrane region" description="Helical" evidence="11">
    <location>
        <begin position="31"/>
        <end position="51"/>
    </location>
</feature>
<evidence type="ECO:0000313" key="14">
    <source>
        <dbReference type="Proteomes" id="UP001200247"/>
    </source>
</evidence>
<comment type="similarity">
    <text evidence="2 11">Belongs to the ABC-2 integral membrane protein family.</text>
</comment>
<dbReference type="PROSITE" id="PS51012">
    <property type="entry name" value="ABC_TM2"/>
    <property type="match status" value="1"/>
</dbReference>
<dbReference type="InterPro" id="IPR013525">
    <property type="entry name" value="ABC2_TM"/>
</dbReference>
<reference evidence="13 14" key="1">
    <citation type="submission" date="2021-10" db="EMBL/GenBank/DDBJ databases">
        <title>Whole-genome sequencing analysis of Laribacter hongkongensis: virulence gene profiles, carbohydrate-active enzyme prediction, and antimicrobial resistance characterization.</title>
        <authorList>
            <person name="Yuan P."/>
            <person name="Zhan Y."/>
            <person name="Chen D."/>
        </authorList>
    </citation>
    <scope>NUCLEOTIDE SEQUENCE [LARGE SCALE GENOMIC DNA]</scope>
    <source>
        <strain evidence="13 14">W67</strain>
    </source>
</reference>
<dbReference type="AlphaFoldDB" id="A0ABD4SSX8"/>
<gene>
    <name evidence="13" type="ORF">LH440_12460</name>
</gene>
<organism evidence="13 14">
    <name type="scientific">Laribacter hongkongensis</name>
    <dbReference type="NCBI Taxonomy" id="168471"/>
    <lineage>
        <taxon>Bacteria</taxon>
        <taxon>Pseudomonadati</taxon>
        <taxon>Pseudomonadota</taxon>
        <taxon>Betaproteobacteria</taxon>
        <taxon>Neisseriales</taxon>
        <taxon>Aquaspirillaceae</taxon>
        <taxon>Laribacter</taxon>
    </lineage>
</organism>
<evidence type="ECO:0000256" key="10">
    <source>
        <dbReference type="ARBA" id="ARBA00023136"/>
    </source>
</evidence>
<proteinExistence type="inferred from homology"/>
<dbReference type="InterPro" id="IPR047817">
    <property type="entry name" value="ABC2_TM_bact-type"/>
</dbReference>
<keyword evidence="5" id="KW-0762">Sugar transport</keyword>
<dbReference type="PRINTS" id="PR00164">
    <property type="entry name" value="ABC2TRNSPORT"/>
</dbReference>
<evidence type="ECO:0000256" key="1">
    <source>
        <dbReference type="ARBA" id="ARBA00004651"/>
    </source>
</evidence>
<keyword evidence="3 11" id="KW-0813">Transport</keyword>
<evidence type="ECO:0000256" key="8">
    <source>
        <dbReference type="ARBA" id="ARBA00022989"/>
    </source>
</evidence>
<evidence type="ECO:0000256" key="11">
    <source>
        <dbReference type="RuleBase" id="RU361157"/>
    </source>
</evidence>
<comment type="subcellular location">
    <subcellularLocation>
        <location evidence="11">Cell inner membrane</location>
        <topology evidence="11">Multi-pass membrane protein</topology>
    </subcellularLocation>
    <subcellularLocation>
        <location evidence="1">Cell membrane</location>
        <topology evidence="1">Multi-pass membrane protein</topology>
    </subcellularLocation>
</comment>
<dbReference type="Pfam" id="PF01061">
    <property type="entry name" value="ABC2_membrane"/>
    <property type="match status" value="1"/>
</dbReference>
<feature type="transmembrane region" description="Helical" evidence="11">
    <location>
        <begin position="63"/>
        <end position="86"/>
    </location>
</feature>
<dbReference type="RefSeq" id="WP_239887574.1">
    <property type="nucleotide sequence ID" value="NZ_JAJAXM010000024.1"/>
</dbReference>
<dbReference type="EMBL" id="JAJAXM010000024">
    <property type="protein sequence ID" value="MCG9026698.1"/>
    <property type="molecule type" value="Genomic_DNA"/>
</dbReference>
<comment type="caution">
    <text evidence="13">The sequence shown here is derived from an EMBL/GenBank/DDBJ whole genome shotgun (WGS) entry which is preliminary data.</text>
</comment>
<keyword evidence="4 11" id="KW-1003">Cell membrane</keyword>
<dbReference type="GO" id="GO:0015774">
    <property type="term" value="P:polysaccharide transport"/>
    <property type="evidence" value="ECO:0007669"/>
    <property type="project" value="UniProtKB-KW"/>
</dbReference>
<name>A0ABD4SSX8_9NEIS</name>
<evidence type="ECO:0000256" key="4">
    <source>
        <dbReference type="ARBA" id="ARBA00022475"/>
    </source>
</evidence>
<feature type="transmembrane region" description="Helical" evidence="11">
    <location>
        <begin position="174"/>
        <end position="193"/>
    </location>
</feature>
<keyword evidence="9" id="KW-0625">Polysaccharide transport</keyword>
<feature type="transmembrane region" description="Helical" evidence="11">
    <location>
        <begin position="106"/>
        <end position="131"/>
    </location>
</feature>
<dbReference type="InterPro" id="IPR000412">
    <property type="entry name" value="ABC_2_transport"/>
</dbReference>